<feature type="non-terminal residue" evidence="2">
    <location>
        <position position="130"/>
    </location>
</feature>
<dbReference type="PROSITE" id="PS50096">
    <property type="entry name" value="IQ"/>
    <property type="match status" value="1"/>
</dbReference>
<dbReference type="Pfam" id="PF00612">
    <property type="entry name" value="IQ"/>
    <property type="match status" value="1"/>
</dbReference>
<evidence type="ECO:0000313" key="2">
    <source>
        <dbReference type="EMBL" id="JAC75939.1"/>
    </source>
</evidence>
<accession>A0A061RYT6</accession>
<dbReference type="AlphaFoldDB" id="A0A061RYT6"/>
<dbReference type="InterPro" id="IPR000048">
    <property type="entry name" value="IQ_motif_EF-hand-BS"/>
</dbReference>
<reference evidence="2" key="1">
    <citation type="submission" date="2014-05" db="EMBL/GenBank/DDBJ databases">
        <title>The transcriptome of the halophilic microalga Tetraselmis sp. GSL018 isolated from the Great Salt Lake, Utah.</title>
        <authorList>
            <person name="Jinkerson R.E."/>
            <person name="D'Adamo S."/>
            <person name="Posewitz M.C."/>
        </authorList>
    </citation>
    <scope>NUCLEOTIDE SEQUENCE</scope>
    <source>
        <strain evidence="2">GSL018</strain>
    </source>
</reference>
<dbReference type="EMBL" id="GBEZ01009668">
    <property type="protein sequence ID" value="JAC75939.1"/>
    <property type="molecule type" value="Transcribed_RNA"/>
</dbReference>
<dbReference type="Gene3D" id="1.20.5.190">
    <property type="match status" value="1"/>
</dbReference>
<organism evidence="2">
    <name type="scientific">Tetraselmis sp. GSL018</name>
    <dbReference type="NCBI Taxonomy" id="582737"/>
    <lineage>
        <taxon>Eukaryota</taxon>
        <taxon>Viridiplantae</taxon>
        <taxon>Chlorophyta</taxon>
        <taxon>core chlorophytes</taxon>
        <taxon>Chlorodendrophyceae</taxon>
        <taxon>Chlorodendrales</taxon>
        <taxon>Chlorodendraceae</taxon>
        <taxon>Tetraselmis</taxon>
    </lineage>
</organism>
<feature type="compositionally biased region" description="Basic residues" evidence="1">
    <location>
        <begin position="1"/>
        <end position="18"/>
    </location>
</feature>
<proteinExistence type="predicted"/>
<sequence length="130" mass="14882">MSGNKRPVKGKRDKRKSKNSASDDIEEEIKTIFRNVARRLATQESLEVEAGHAILAFLQGNAARRLTPQLASNRQRIYERTKSRLELLKKSKAAVVVQTSWRGHRAREVHRPLLQQSKEAALVLQRNFRG</sequence>
<name>A0A061RYT6_9CHLO</name>
<gene>
    <name evidence="2" type="ORF">TSPGSL018_21654</name>
</gene>
<feature type="region of interest" description="Disordered" evidence="1">
    <location>
        <begin position="1"/>
        <end position="24"/>
    </location>
</feature>
<protein>
    <submittedName>
        <fullName evidence="2">Uncharacterized protein</fullName>
    </submittedName>
</protein>
<evidence type="ECO:0000256" key="1">
    <source>
        <dbReference type="SAM" id="MobiDB-lite"/>
    </source>
</evidence>